<dbReference type="EC" id="2.4.-.-" evidence="2"/>
<name>A0ABV7PF70_9BURK</name>
<gene>
    <name evidence="2" type="ORF">ACFOPH_06155</name>
</gene>
<dbReference type="InterPro" id="IPR050194">
    <property type="entry name" value="Glycosyltransferase_grp1"/>
</dbReference>
<dbReference type="InterPro" id="IPR028098">
    <property type="entry name" value="Glyco_trans_4-like_N"/>
</dbReference>
<dbReference type="SUPFAM" id="SSF53756">
    <property type="entry name" value="UDP-Glycosyltransferase/glycogen phosphorylase"/>
    <property type="match status" value="1"/>
</dbReference>
<dbReference type="EMBL" id="JBHRVV010000001">
    <property type="protein sequence ID" value="MFC3457826.1"/>
    <property type="molecule type" value="Genomic_DNA"/>
</dbReference>
<dbReference type="RefSeq" id="WP_379734199.1">
    <property type="nucleotide sequence ID" value="NZ_JBHRVV010000001.1"/>
</dbReference>
<dbReference type="Proteomes" id="UP001595665">
    <property type="component" value="Unassembled WGS sequence"/>
</dbReference>
<keyword evidence="2" id="KW-0808">Transferase</keyword>
<organism evidence="2 3">
    <name type="scientific">Massilia haematophila</name>
    <dbReference type="NCBI Taxonomy" id="457923"/>
    <lineage>
        <taxon>Bacteria</taxon>
        <taxon>Pseudomonadati</taxon>
        <taxon>Pseudomonadota</taxon>
        <taxon>Betaproteobacteria</taxon>
        <taxon>Burkholderiales</taxon>
        <taxon>Oxalobacteraceae</taxon>
        <taxon>Telluria group</taxon>
        <taxon>Massilia</taxon>
    </lineage>
</organism>
<dbReference type="Pfam" id="PF13439">
    <property type="entry name" value="Glyco_transf_4"/>
    <property type="match status" value="1"/>
</dbReference>
<reference evidence="3" key="1">
    <citation type="journal article" date="2019" name="Int. J. Syst. Evol. Microbiol.">
        <title>The Global Catalogue of Microorganisms (GCM) 10K type strain sequencing project: providing services to taxonomists for standard genome sequencing and annotation.</title>
        <authorList>
            <consortium name="The Broad Institute Genomics Platform"/>
            <consortium name="The Broad Institute Genome Sequencing Center for Infectious Disease"/>
            <person name="Wu L."/>
            <person name="Ma J."/>
        </authorList>
    </citation>
    <scope>NUCLEOTIDE SEQUENCE [LARGE SCALE GENOMIC DNA]</scope>
    <source>
        <strain evidence="3">CCM 7480</strain>
    </source>
</reference>
<evidence type="ECO:0000313" key="2">
    <source>
        <dbReference type="EMBL" id="MFC3457826.1"/>
    </source>
</evidence>
<evidence type="ECO:0000313" key="3">
    <source>
        <dbReference type="Proteomes" id="UP001595665"/>
    </source>
</evidence>
<dbReference type="PANTHER" id="PTHR45947:SF3">
    <property type="entry name" value="SULFOQUINOVOSYL TRANSFERASE SQD2"/>
    <property type="match status" value="1"/>
</dbReference>
<dbReference type="Pfam" id="PF13692">
    <property type="entry name" value="Glyco_trans_1_4"/>
    <property type="match status" value="1"/>
</dbReference>
<protein>
    <submittedName>
        <fullName evidence="2">Glycosyltransferase</fullName>
        <ecNumber evidence="2">2.4.-.-</ecNumber>
    </submittedName>
</protein>
<evidence type="ECO:0000259" key="1">
    <source>
        <dbReference type="Pfam" id="PF13439"/>
    </source>
</evidence>
<dbReference type="Gene3D" id="3.40.50.2000">
    <property type="entry name" value="Glycogen Phosphorylase B"/>
    <property type="match status" value="2"/>
</dbReference>
<sequence length="402" mass="43231">MGKHAPAPVPPAVEAPRLVAHVVPQLDAAGAALLDLIAHMPADRYRHAVLCLGEHSAFHADLRERGVEVVDLKRRTRLDPAYYLRMYRVLRSLRPDLVHTRSPGSLDGQLVAALAGIRLRVHGEYSGDHAGEHARQAAAPPRRKPPGLLGRALRPLVKHFIAAGAEQERWLIEQAGATPARVTQISAGVDSVEFHPRLGPHAAVGPAGFMQDDAFVVGSVGRMDAVSNDIALVEAFLGLLSSPHPAHRRLRLLIVGDGPMRAECRAMLERAGAGELAWLPGMRHDIAQLMRAMDLMVLPAVAANRPETLLAAMASGLPVVASAVGVHRELVQPGLTGILVPPRSPEVMAAAIADYCRIPEMARRHGARARGQVIAHHSLPAMARSYIAVYDALAQQETPARR</sequence>
<feature type="domain" description="Glycosyltransferase subfamily 4-like N-terminal" evidence="1">
    <location>
        <begin position="33"/>
        <end position="190"/>
    </location>
</feature>
<dbReference type="GO" id="GO:0016757">
    <property type="term" value="F:glycosyltransferase activity"/>
    <property type="evidence" value="ECO:0007669"/>
    <property type="project" value="UniProtKB-KW"/>
</dbReference>
<comment type="caution">
    <text evidence="2">The sequence shown here is derived from an EMBL/GenBank/DDBJ whole genome shotgun (WGS) entry which is preliminary data.</text>
</comment>
<proteinExistence type="predicted"/>
<keyword evidence="3" id="KW-1185">Reference proteome</keyword>
<accession>A0ABV7PF70</accession>
<keyword evidence="2" id="KW-0328">Glycosyltransferase</keyword>
<dbReference type="PANTHER" id="PTHR45947">
    <property type="entry name" value="SULFOQUINOVOSYL TRANSFERASE SQD2"/>
    <property type="match status" value="1"/>
</dbReference>